<evidence type="ECO:0000256" key="1">
    <source>
        <dbReference type="ARBA" id="ARBA00022741"/>
    </source>
</evidence>
<evidence type="ECO:0000259" key="4">
    <source>
        <dbReference type="PROSITE" id="PS51388"/>
    </source>
</evidence>
<protein>
    <recommendedName>
        <fullName evidence="8">P-loop containing nucleoside triphosphate hydrolase protein</fullName>
    </recommendedName>
</protein>
<dbReference type="GO" id="GO:0005874">
    <property type="term" value="C:microtubule"/>
    <property type="evidence" value="ECO:0007669"/>
    <property type="project" value="TreeGrafter"/>
</dbReference>
<reference evidence="6 7" key="1">
    <citation type="submission" date="2015-04" db="EMBL/GenBank/DDBJ databases">
        <title>Complete genome sequence of Schizopora paradoxa KUC8140, a cosmopolitan wood degrader in East Asia.</title>
        <authorList>
            <consortium name="DOE Joint Genome Institute"/>
            <person name="Min B."/>
            <person name="Park H."/>
            <person name="Jang Y."/>
            <person name="Kim J.-J."/>
            <person name="Kim K.H."/>
            <person name="Pangilinan J."/>
            <person name="Lipzen A."/>
            <person name="Riley R."/>
            <person name="Grigoriev I.V."/>
            <person name="Spatafora J.W."/>
            <person name="Choi I.-G."/>
        </authorList>
    </citation>
    <scope>NUCLEOTIDE SEQUENCE [LARGE SCALE GENOMIC DNA]</scope>
    <source>
        <strain evidence="6 7">KUC8140</strain>
    </source>
</reference>
<dbReference type="AlphaFoldDB" id="A0A0H2RY89"/>
<dbReference type="GO" id="GO:0005525">
    <property type="term" value="F:GTP binding"/>
    <property type="evidence" value="ECO:0007669"/>
    <property type="project" value="InterPro"/>
</dbReference>
<dbReference type="InterPro" id="IPR027417">
    <property type="entry name" value="P-loop_NTPase"/>
</dbReference>
<dbReference type="PANTHER" id="PTHR11566">
    <property type="entry name" value="DYNAMIN"/>
    <property type="match status" value="1"/>
</dbReference>
<dbReference type="Pfam" id="PF02212">
    <property type="entry name" value="GED"/>
    <property type="match status" value="1"/>
</dbReference>
<evidence type="ECO:0000313" key="7">
    <source>
        <dbReference type="Proteomes" id="UP000053477"/>
    </source>
</evidence>
<dbReference type="InterPro" id="IPR001401">
    <property type="entry name" value="Dynamin_GTPase"/>
</dbReference>
<dbReference type="EMBL" id="KQ086046">
    <property type="protein sequence ID" value="KLO09761.1"/>
    <property type="molecule type" value="Genomic_DNA"/>
</dbReference>
<dbReference type="STRING" id="27342.A0A0H2RY89"/>
<dbReference type="PRINTS" id="PR00195">
    <property type="entry name" value="DYNAMIN"/>
</dbReference>
<dbReference type="PROSITE" id="PS51718">
    <property type="entry name" value="G_DYNAMIN_2"/>
    <property type="match status" value="1"/>
</dbReference>
<dbReference type="Pfam" id="PF01031">
    <property type="entry name" value="Dynamin_M"/>
    <property type="match status" value="1"/>
</dbReference>
<keyword evidence="7" id="KW-1185">Reference proteome</keyword>
<dbReference type="OrthoDB" id="5061070at2759"/>
<dbReference type="PROSITE" id="PS51388">
    <property type="entry name" value="GED"/>
    <property type="match status" value="1"/>
</dbReference>
<dbReference type="GO" id="GO:0008017">
    <property type="term" value="F:microtubule binding"/>
    <property type="evidence" value="ECO:0007669"/>
    <property type="project" value="TreeGrafter"/>
</dbReference>
<evidence type="ECO:0000256" key="3">
    <source>
        <dbReference type="SAM" id="MobiDB-lite"/>
    </source>
</evidence>
<name>A0A0H2RY89_9AGAM</name>
<feature type="domain" description="GED" evidence="4">
    <location>
        <begin position="661"/>
        <end position="755"/>
    </location>
</feature>
<dbReference type="Gene3D" id="1.20.120.1240">
    <property type="entry name" value="Dynamin, middle domain"/>
    <property type="match status" value="1"/>
</dbReference>
<gene>
    <name evidence="6" type="ORF">SCHPADRAFT_857550</name>
</gene>
<keyword evidence="1" id="KW-0547">Nucleotide-binding</keyword>
<evidence type="ECO:0008006" key="8">
    <source>
        <dbReference type="Google" id="ProtNLM"/>
    </source>
</evidence>
<dbReference type="InterPro" id="IPR045063">
    <property type="entry name" value="Dynamin_N"/>
</dbReference>
<dbReference type="GO" id="GO:0031623">
    <property type="term" value="P:receptor internalization"/>
    <property type="evidence" value="ECO:0007669"/>
    <property type="project" value="TreeGrafter"/>
</dbReference>
<evidence type="ECO:0000313" key="6">
    <source>
        <dbReference type="EMBL" id="KLO09761.1"/>
    </source>
</evidence>
<dbReference type="Pfam" id="PF00350">
    <property type="entry name" value="Dynamin_N"/>
    <property type="match status" value="1"/>
</dbReference>
<dbReference type="Proteomes" id="UP000053477">
    <property type="component" value="Unassembled WGS sequence"/>
</dbReference>
<accession>A0A0H2RY89</accession>
<proteinExistence type="predicted"/>
<dbReference type="InterPro" id="IPR030381">
    <property type="entry name" value="G_DYNAMIN_dom"/>
</dbReference>
<dbReference type="CDD" id="cd08771">
    <property type="entry name" value="DLP_1"/>
    <property type="match status" value="1"/>
</dbReference>
<dbReference type="GO" id="GO:0005737">
    <property type="term" value="C:cytoplasm"/>
    <property type="evidence" value="ECO:0007669"/>
    <property type="project" value="TreeGrafter"/>
</dbReference>
<dbReference type="GO" id="GO:0003924">
    <property type="term" value="F:GTPase activity"/>
    <property type="evidence" value="ECO:0007669"/>
    <property type="project" value="InterPro"/>
</dbReference>
<feature type="region of interest" description="Disordered" evidence="3">
    <location>
        <begin position="1"/>
        <end position="32"/>
    </location>
</feature>
<dbReference type="InterPro" id="IPR003130">
    <property type="entry name" value="GED"/>
</dbReference>
<organism evidence="6 7">
    <name type="scientific">Schizopora paradoxa</name>
    <dbReference type="NCBI Taxonomy" id="27342"/>
    <lineage>
        <taxon>Eukaryota</taxon>
        <taxon>Fungi</taxon>
        <taxon>Dikarya</taxon>
        <taxon>Basidiomycota</taxon>
        <taxon>Agaricomycotina</taxon>
        <taxon>Agaricomycetes</taxon>
        <taxon>Hymenochaetales</taxon>
        <taxon>Schizoporaceae</taxon>
        <taxon>Schizopora</taxon>
    </lineage>
</organism>
<dbReference type="GO" id="GO:0005886">
    <property type="term" value="C:plasma membrane"/>
    <property type="evidence" value="ECO:0007669"/>
    <property type="project" value="TreeGrafter"/>
</dbReference>
<dbReference type="InParanoid" id="A0A0H2RY89"/>
<dbReference type="SUPFAM" id="SSF52540">
    <property type="entry name" value="P-loop containing nucleoside triphosphate hydrolases"/>
    <property type="match status" value="1"/>
</dbReference>
<dbReference type="SMART" id="SM00053">
    <property type="entry name" value="DYNc"/>
    <property type="match status" value="1"/>
</dbReference>
<dbReference type="Gene3D" id="3.40.50.300">
    <property type="entry name" value="P-loop containing nucleotide triphosphate hydrolases"/>
    <property type="match status" value="1"/>
</dbReference>
<dbReference type="InterPro" id="IPR022812">
    <property type="entry name" value="Dynamin"/>
</dbReference>
<evidence type="ECO:0000259" key="5">
    <source>
        <dbReference type="PROSITE" id="PS51718"/>
    </source>
</evidence>
<feature type="compositionally biased region" description="Polar residues" evidence="3">
    <location>
        <begin position="1"/>
        <end position="25"/>
    </location>
</feature>
<dbReference type="InterPro" id="IPR000375">
    <property type="entry name" value="Dynamin_stalk"/>
</dbReference>
<evidence type="ECO:0000256" key="2">
    <source>
        <dbReference type="ARBA" id="ARBA00023134"/>
    </source>
</evidence>
<keyword evidence="2" id="KW-0342">GTP-binding</keyword>
<dbReference type="InterPro" id="IPR020850">
    <property type="entry name" value="GED_dom"/>
</dbReference>
<sequence length="755" mass="85241">MNGASHSRSSSQATAFQDASSNASNSERDVASKPVGIATQEYAKRVTKLIQLITDLRASGAQAVIDLPRVVVIGNQSAGKSSLVEAISGITVPRAAGTCTRCPMECRLQHSKGPWRCQVLLRYERDEFGNRLPEVKEEKFGPVLHDKSLLEDTLRRAQLAILNPSVQAKRFVDYDLNDEAYPPLKSEKQLQFSCNVVCLDLQSPDVTDLSFIDLPGIISNVAEGEDRNNIDLIKNLVREHIKGNALILLTITMRDDMENQSAAFLAKEADPDGSRTIGALTKPDTLLESEHQQWFDILEGRRHPLTHGYYVTKQPAARDLMAKLDHSAAREQELVFFSSDPYWRNAKSDIRNRMGVQKLTAELSKLLSHLIEATLPNLRDDARQQLSKAKAGLDALPPPPPQHPIAELLRLVSEFSHDVKSSVMGFEGHEALIQECRPVYLQFKKDILSTRPQFSALESKTKAQPDLDDVITRGEGEMPLQSIPSVQNPMYIDQVAEFVQKFMTRQLPYNVPFPAKAALIRECFEFWPEHLQNCFEEIQAAYVSCVEKLVDHHFGRHTNGGLHEYIRMIVEKEFEIVNENMKNRIAWLIRLEQHPYTQNDHYFSSCRDNYLAHFKGRRQNCLIEGEFHIKAVLVNLAEAGLPGVKEEDLPRLLGPDKYEQEMIVMAEVCAYFRVAYKRIIDDLPRIIDFDFLCAFSQNIQQALIDGLGLGGEHSAQRAAAYLSEDPNTVIRRKDLETTKARLEGVLSKLFRFNAA</sequence>
<feature type="domain" description="Dynamin-type G" evidence="5">
    <location>
        <begin position="64"/>
        <end position="376"/>
    </location>
</feature>
<dbReference type="PANTHER" id="PTHR11566:SF131">
    <property type="entry name" value="GTPASE, PUTATIVE (AFU_ORTHOLOGUE AFUA_6G07630)-RELATED"/>
    <property type="match status" value="1"/>
</dbReference>